<dbReference type="GeneID" id="17270101"/>
<dbReference type="KEGG" id="ehx:EMIHUDRAFT_64844"/>
<reference evidence="1" key="2">
    <citation type="submission" date="2024-10" db="UniProtKB">
        <authorList>
            <consortium name="EnsemblProtists"/>
        </authorList>
    </citation>
    <scope>IDENTIFICATION</scope>
</reference>
<dbReference type="HOGENOM" id="CLU_034036_0_0_1"/>
<accession>A0A0D3JM20</accession>
<dbReference type="EnsemblProtists" id="EOD24555">
    <property type="protein sequence ID" value="EOD24555"/>
    <property type="gene ID" value="EMIHUDRAFT_64844"/>
</dbReference>
<protein>
    <submittedName>
        <fullName evidence="1">Uncharacterized protein</fullName>
    </submittedName>
</protein>
<evidence type="ECO:0000313" key="2">
    <source>
        <dbReference type="Proteomes" id="UP000013827"/>
    </source>
</evidence>
<dbReference type="AlphaFoldDB" id="A0A0D3JM20"/>
<keyword evidence="2" id="KW-1185">Reference proteome</keyword>
<dbReference type="PANTHER" id="PTHR13244">
    <property type="entry name" value="ZINC FINGER MYND DOMAIN CONTAINING PROTEIN 10"/>
    <property type="match status" value="1"/>
</dbReference>
<sequence length="398" mass="45367">MNIARDDRRTQAETAVGPLNALEADRIVEGLRTFRFPEMGGPAWMAQHEALQQLNMQAHINASQSRDEFVVDALVLHEKLPLLVRELLACELWKQNAYPLLRDFIAREASVKGRTPPACTPRTPRYLLLFHEAACEAAADVLPELVDYCHRKVVWLLAFQYKPPPARPADKEELKRVLMKELEESDHLETQGRTIDLSTALYALSLVRFLAEQLGKLPLGVATRLLDTYDIMMLLCPLLEAKPWEHRGDDGTLRRFVQGQWVVCSEADRRCMAKSEAQVWLTIYALMAEPEVRRKYELNTFRKTTLLRIRAFLHEGTVDQLPLLAELQRALDELAMMDVPSAASSKPAYLLETMPELREELSCGIVWSEVAEEMRQGTLCDTAEERRSTAQRLAALYD</sequence>
<dbReference type="OMA" id="LIHEAYC"/>
<evidence type="ECO:0000313" key="1">
    <source>
        <dbReference type="EnsemblProtists" id="EOD24555"/>
    </source>
</evidence>
<dbReference type="eggNOG" id="ENOG502QS3F">
    <property type="taxonomic scope" value="Eukaryota"/>
</dbReference>
<proteinExistence type="predicted"/>
<dbReference type="InterPro" id="IPR052298">
    <property type="entry name" value="ZMYND10"/>
</dbReference>
<name>A0A0D3JM20_EMIH1</name>
<organism evidence="1 2">
    <name type="scientific">Emiliania huxleyi (strain CCMP1516)</name>
    <dbReference type="NCBI Taxonomy" id="280463"/>
    <lineage>
        <taxon>Eukaryota</taxon>
        <taxon>Haptista</taxon>
        <taxon>Haptophyta</taxon>
        <taxon>Prymnesiophyceae</taxon>
        <taxon>Isochrysidales</taxon>
        <taxon>Noelaerhabdaceae</taxon>
        <taxon>Emiliania</taxon>
    </lineage>
</organism>
<dbReference type="PaxDb" id="2903-EOD24555"/>
<dbReference type="Proteomes" id="UP000013827">
    <property type="component" value="Unassembled WGS sequence"/>
</dbReference>
<reference evidence="2" key="1">
    <citation type="journal article" date="2013" name="Nature">
        <title>Pan genome of the phytoplankton Emiliania underpins its global distribution.</title>
        <authorList>
            <person name="Read B.A."/>
            <person name="Kegel J."/>
            <person name="Klute M.J."/>
            <person name="Kuo A."/>
            <person name="Lefebvre S.C."/>
            <person name="Maumus F."/>
            <person name="Mayer C."/>
            <person name="Miller J."/>
            <person name="Monier A."/>
            <person name="Salamov A."/>
            <person name="Young J."/>
            <person name="Aguilar M."/>
            <person name="Claverie J.M."/>
            <person name="Frickenhaus S."/>
            <person name="Gonzalez K."/>
            <person name="Herman E.K."/>
            <person name="Lin Y.C."/>
            <person name="Napier J."/>
            <person name="Ogata H."/>
            <person name="Sarno A.F."/>
            <person name="Shmutz J."/>
            <person name="Schroeder D."/>
            <person name="de Vargas C."/>
            <person name="Verret F."/>
            <person name="von Dassow P."/>
            <person name="Valentin K."/>
            <person name="Van de Peer Y."/>
            <person name="Wheeler G."/>
            <person name="Dacks J.B."/>
            <person name="Delwiche C.F."/>
            <person name="Dyhrman S.T."/>
            <person name="Glockner G."/>
            <person name="John U."/>
            <person name="Richards T."/>
            <person name="Worden A.Z."/>
            <person name="Zhang X."/>
            <person name="Grigoriev I.V."/>
            <person name="Allen A.E."/>
            <person name="Bidle K."/>
            <person name="Borodovsky M."/>
            <person name="Bowler C."/>
            <person name="Brownlee C."/>
            <person name="Cock J.M."/>
            <person name="Elias M."/>
            <person name="Gladyshev V.N."/>
            <person name="Groth M."/>
            <person name="Guda C."/>
            <person name="Hadaegh A."/>
            <person name="Iglesias-Rodriguez M.D."/>
            <person name="Jenkins J."/>
            <person name="Jones B.M."/>
            <person name="Lawson T."/>
            <person name="Leese F."/>
            <person name="Lindquist E."/>
            <person name="Lobanov A."/>
            <person name="Lomsadze A."/>
            <person name="Malik S.B."/>
            <person name="Marsh M.E."/>
            <person name="Mackinder L."/>
            <person name="Mock T."/>
            <person name="Mueller-Roeber B."/>
            <person name="Pagarete A."/>
            <person name="Parker M."/>
            <person name="Probert I."/>
            <person name="Quesneville H."/>
            <person name="Raines C."/>
            <person name="Rensing S.A."/>
            <person name="Riano-Pachon D.M."/>
            <person name="Richier S."/>
            <person name="Rokitta S."/>
            <person name="Shiraiwa Y."/>
            <person name="Soanes D.M."/>
            <person name="van der Giezen M."/>
            <person name="Wahlund T.M."/>
            <person name="Williams B."/>
            <person name="Wilson W."/>
            <person name="Wolfe G."/>
            <person name="Wurch L.L."/>
        </authorList>
    </citation>
    <scope>NUCLEOTIDE SEQUENCE</scope>
</reference>
<dbReference type="GO" id="GO:0005737">
    <property type="term" value="C:cytoplasm"/>
    <property type="evidence" value="ECO:0007669"/>
    <property type="project" value="TreeGrafter"/>
</dbReference>
<dbReference type="PANTHER" id="PTHR13244:SF7">
    <property type="entry name" value="ZINC FINGER MYND DOMAIN-CONTAINING PROTEIN 10"/>
    <property type="match status" value="1"/>
</dbReference>
<dbReference type="RefSeq" id="XP_005776984.1">
    <property type="nucleotide sequence ID" value="XM_005776927.1"/>
</dbReference>
<dbReference type="STRING" id="2903.R1ED06"/>